<keyword evidence="3" id="KW-1185">Reference proteome</keyword>
<accession>A0ABD0LWN3</accession>
<protein>
    <recommendedName>
        <fullName evidence="4">Protein SSUH2 homolog</fullName>
    </recommendedName>
</protein>
<evidence type="ECO:0000313" key="2">
    <source>
        <dbReference type="EMBL" id="KAK7503571.1"/>
    </source>
</evidence>
<dbReference type="AlphaFoldDB" id="A0ABD0LWN3"/>
<dbReference type="InterPro" id="IPR052789">
    <property type="entry name" value="SSUH2_homolog"/>
</dbReference>
<dbReference type="SUPFAM" id="SSF48695">
    <property type="entry name" value="Multiheme cytochromes"/>
    <property type="match status" value="1"/>
</dbReference>
<dbReference type="PANTHER" id="PTHR48465">
    <property type="entry name" value="PROTEIN SSUH2 HOMOLOG"/>
    <property type="match status" value="1"/>
</dbReference>
<dbReference type="PANTHER" id="PTHR48465:SF1">
    <property type="entry name" value="PROTEIN SSUH2 HOMOLOG"/>
    <property type="match status" value="1"/>
</dbReference>
<proteinExistence type="predicted"/>
<name>A0ABD0LWN3_9CAEN</name>
<comment type="caution">
    <text evidence="2">The sequence shown here is derived from an EMBL/GenBank/DDBJ whole genome shotgun (WGS) entry which is preliminary data.</text>
</comment>
<gene>
    <name evidence="2" type="ORF">BaRGS_00005110</name>
</gene>
<feature type="compositionally biased region" description="Low complexity" evidence="1">
    <location>
        <begin position="70"/>
        <end position="124"/>
    </location>
</feature>
<dbReference type="EMBL" id="JACVVK020000019">
    <property type="protein sequence ID" value="KAK7503571.1"/>
    <property type="molecule type" value="Genomic_DNA"/>
</dbReference>
<evidence type="ECO:0000256" key="1">
    <source>
        <dbReference type="SAM" id="MobiDB-lite"/>
    </source>
</evidence>
<feature type="region of interest" description="Disordered" evidence="1">
    <location>
        <begin position="70"/>
        <end position="188"/>
    </location>
</feature>
<feature type="compositionally biased region" description="Pro residues" evidence="1">
    <location>
        <begin position="174"/>
        <end position="188"/>
    </location>
</feature>
<evidence type="ECO:0000313" key="3">
    <source>
        <dbReference type="Proteomes" id="UP001519460"/>
    </source>
</evidence>
<reference evidence="2 3" key="1">
    <citation type="journal article" date="2023" name="Sci. Data">
        <title>Genome assembly of the Korean intertidal mud-creeper Batillaria attramentaria.</title>
        <authorList>
            <person name="Patra A.K."/>
            <person name="Ho P.T."/>
            <person name="Jun S."/>
            <person name="Lee S.J."/>
            <person name="Kim Y."/>
            <person name="Won Y.J."/>
        </authorList>
    </citation>
    <scope>NUCLEOTIDE SEQUENCE [LARGE SCALE GENOMIC DNA]</scope>
    <source>
        <strain evidence="2">Wonlab-2016</strain>
    </source>
</reference>
<dbReference type="Proteomes" id="UP001519460">
    <property type="component" value="Unassembled WGS sequence"/>
</dbReference>
<sequence length="504" mass="55530">MQTDCQFVHTKLQVTVANRPTSHISRKQLKARLHVGIVILMIRAGPQQGGMMPPPQGGMMPPQQGGMMPPQQGGMMPPQQGGMMPPQGGMMPPQQGGMMPPHGGMQPGMPHPGAMQQAPQQWQPGQGGPPPNQNAGDSEGDSGDDEPQVQPVKFNDIQIAGYGNMGPVGQMAMLPPPPPPPPPSGPPPDMRFTEISVMDEAACRDAVVQFASEHCCYGSAPAKEMTFSSLSPMTALHYTLETFGEGRSTGYKAVPYRGEFVDGPENGQPPPPWAIPCEPDGLFHDQVKLIEVPHTSFVKPCHRCHARGWLTCNRCHGRGSVRCHSCGGSGRRHAHDAEGNSYETDCGACHGGRRTCHRCGGDGRVTCGTCQGFAQLRCYIELKVEYKNHLNDYIMEQTDMPDELVREVGGKPIFEQTLQQVWPICAYPVPEVNQNSQNLVNLHRTSYANERQIMQRQILRAVPVTEVQWEWKEEKNKRLWVYGNEHKVYCPDYPQKCCWGCTVL</sequence>
<evidence type="ECO:0008006" key="4">
    <source>
        <dbReference type="Google" id="ProtNLM"/>
    </source>
</evidence>
<dbReference type="InterPro" id="IPR036280">
    <property type="entry name" value="Multihaem_cyt_sf"/>
</dbReference>
<organism evidence="2 3">
    <name type="scientific">Batillaria attramentaria</name>
    <dbReference type="NCBI Taxonomy" id="370345"/>
    <lineage>
        <taxon>Eukaryota</taxon>
        <taxon>Metazoa</taxon>
        <taxon>Spiralia</taxon>
        <taxon>Lophotrochozoa</taxon>
        <taxon>Mollusca</taxon>
        <taxon>Gastropoda</taxon>
        <taxon>Caenogastropoda</taxon>
        <taxon>Sorbeoconcha</taxon>
        <taxon>Cerithioidea</taxon>
        <taxon>Batillariidae</taxon>
        <taxon>Batillaria</taxon>
    </lineage>
</organism>
<feature type="compositionally biased region" description="Acidic residues" evidence="1">
    <location>
        <begin position="138"/>
        <end position="147"/>
    </location>
</feature>